<dbReference type="PANTHER" id="PTHR32322:SF2">
    <property type="entry name" value="EAMA DOMAIN-CONTAINING PROTEIN"/>
    <property type="match status" value="1"/>
</dbReference>
<dbReference type="STRING" id="696762.PFRI_13960"/>
<evidence type="ECO:0000259" key="7">
    <source>
        <dbReference type="Pfam" id="PF00892"/>
    </source>
</evidence>
<keyword evidence="3 6" id="KW-0812">Transmembrane</keyword>
<comment type="subcellular location">
    <subcellularLocation>
        <location evidence="1">Membrane</location>
        <topology evidence="1">Multi-pass membrane protein</topology>
    </subcellularLocation>
</comment>
<dbReference type="InterPro" id="IPR000620">
    <property type="entry name" value="EamA_dom"/>
</dbReference>
<dbReference type="Proteomes" id="UP000184514">
    <property type="component" value="Unassembled WGS sequence"/>
</dbReference>
<feature type="domain" description="EamA" evidence="7">
    <location>
        <begin position="164"/>
        <end position="296"/>
    </location>
</feature>
<name>A0A1L9NYM9_9RHOB</name>
<dbReference type="SUPFAM" id="SSF103481">
    <property type="entry name" value="Multidrug resistance efflux transporter EmrE"/>
    <property type="match status" value="2"/>
</dbReference>
<gene>
    <name evidence="8" type="primary">yedA</name>
    <name evidence="8" type="ORF">PFRI_13960</name>
</gene>
<feature type="transmembrane region" description="Helical" evidence="6">
    <location>
        <begin position="224"/>
        <end position="242"/>
    </location>
</feature>
<feature type="transmembrane region" description="Helical" evidence="6">
    <location>
        <begin position="76"/>
        <end position="97"/>
    </location>
</feature>
<dbReference type="EMBL" id="MLCB01000101">
    <property type="protein sequence ID" value="OJI94367.1"/>
    <property type="molecule type" value="Genomic_DNA"/>
</dbReference>
<reference evidence="8 9" key="1">
    <citation type="submission" date="2016-10" db="EMBL/GenBank/DDBJ databases">
        <title>Genome sequence of Planktotalea frisia SH6-1.</title>
        <authorList>
            <person name="Poehlein A."/>
            <person name="Bakenhus I."/>
            <person name="Voget S."/>
            <person name="Brinkhoff T."/>
            <person name="Simon M."/>
        </authorList>
    </citation>
    <scope>NUCLEOTIDE SEQUENCE [LARGE SCALE GENOMIC DNA]</scope>
    <source>
        <strain evidence="8 9">SH6-1</strain>
    </source>
</reference>
<proteinExistence type="inferred from homology"/>
<feature type="transmembrane region" description="Helical" evidence="6">
    <location>
        <begin position="191"/>
        <end position="212"/>
    </location>
</feature>
<feature type="transmembrane region" description="Helical" evidence="6">
    <location>
        <begin position="135"/>
        <end position="154"/>
    </location>
</feature>
<dbReference type="GO" id="GO:0016020">
    <property type="term" value="C:membrane"/>
    <property type="evidence" value="ECO:0007669"/>
    <property type="project" value="UniProtKB-SubCell"/>
</dbReference>
<keyword evidence="9" id="KW-1185">Reference proteome</keyword>
<sequence length="308" mass="32523">MSNAPTPDNPGFINWLLIIFLGIIWGSAFMAMSLSLEGFGPQTVAGARLALGAIILNALGFLMGQPITTIHKSRGWPFVIAIGAIAFAMPMLLLTWGQQHVPSAFAGVAMTTVPLIVLPLVYIFSPEEGIGPRRVIGMIIGFIGISMLVGPGAFESSDSDLVFWGRIACIGSACGYAIGSILTRRAPKMPPIALASGTLTVAAILVVPLALLTEGWPDNFPMSASLAVLYAALFPTAIGALIRVRVITTAGSLFMNITSYMVPVWSVIFGVILLREDLPAQLYTALALILVGIFITQSRAILAALRKG</sequence>
<evidence type="ECO:0000313" key="8">
    <source>
        <dbReference type="EMBL" id="OJI94367.1"/>
    </source>
</evidence>
<comment type="similarity">
    <text evidence="2">Belongs to the EamA transporter family.</text>
</comment>
<dbReference type="AlphaFoldDB" id="A0A1L9NYM9"/>
<keyword evidence="5 6" id="KW-0472">Membrane</keyword>
<dbReference type="OrthoDB" id="9810556at2"/>
<dbReference type="InterPro" id="IPR037185">
    <property type="entry name" value="EmrE-like"/>
</dbReference>
<evidence type="ECO:0000313" key="9">
    <source>
        <dbReference type="Proteomes" id="UP000184514"/>
    </source>
</evidence>
<organism evidence="8 9">
    <name type="scientific">Planktotalea frisia</name>
    <dbReference type="NCBI Taxonomy" id="696762"/>
    <lineage>
        <taxon>Bacteria</taxon>
        <taxon>Pseudomonadati</taxon>
        <taxon>Pseudomonadota</taxon>
        <taxon>Alphaproteobacteria</taxon>
        <taxon>Rhodobacterales</taxon>
        <taxon>Paracoccaceae</taxon>
        <taxon>Planktotalea</taxon>
    </lineage>
</organism>
<dbReference type="Pfam" id="PF00892">
    <property type="entry name" value="EamA"/>
    <property type="match status" value="2"/>
</dbReference>
<evidence type="ECO:0000256" key="6">
    <source>
        <dbReference type="SAM" id="Phobius"/>
    </source>
</evidence>
<comment type="caution">
    <text evidence="8">The sequence shown here is derived from an EMBL/GenBank/DDBJ whole genome shotgun (WGS) entry which is preliminary data.</text>
</comment>
<feature type="transmembrane region" description="Helical" evidence="6">
    <location>
        <begin position="45"/>
        <end position="64"/>
    </location>
</feature>
<evidence type="ECO:0000256" key="1">
    <source>
        <dbReference type="ARBA" id="ARBA00004141"/>
    </source>
</evidence>
<feature type="transmembrane region" description="Helical" evidence="6">
    <location>
        <begin position="12"/>
        <end position="33"/>
    </location>
</feature>
<feature type="transmembrane region" description="Helical" evidence="6">
    <location>
        <begin position="254"/>
        <end position="274"/>
    </location>
</feature>
<evidence type="ECO:0000256" key="2">
    <source>
        <dbReference type="ARBA" id="ARBA00007362"/>
    </source>
</evidence>
<dbReference type="InterPro" id="IPR050638">
    <property type="entry name" value="AA-Vitamin_Transporters"/>
</dbReference>
<evidence type="ECO:0000256" key="3">
    <source>
        <dbReference type="ARBA" id="ARBA00022692"/>
    </source>
</evidence>
<feature type="transmembrane region" description="Helical" evidence="6">
    <location>
        <begin position="280"/>
        <end position="302"/>
    </location>
</feature>
<accession>A0A1L9NYM9</accession>
<protein>
    <submittedName>
        <fullName evidence="8">Putative inner membrane transporter YedA</fullName>
    </submittedName>
</protein>
<evidence type="ECO:0000256" key="5">
    <source>
        <dbReference type="ARBA" id="ARBA00023136"/>
    </source>
</evidence>
<feature type="domain" description="EamA" evidence="7">
    <location>
        <begin position="16"/>
        <end position="149"/>
    </location>
</feature>
<feature type="transmembrane region" description="Helical" evidence="6">
    <location>
        <begin position="161"/>
        <end position="179"/>
    </location>
</feature>
<evidence type="ECO:0000256" key="4">
    <source>
        <dbReference type="ARBA" id="ARBA00022989"/>
    </source>
</evidence>
<dbReference type="PANTHER" id="PTHR32322">
    <property type="entry name" value="INNER MEMBRANE TRANSPORTER"/>
    <property type="match status" value="1"/>
</dbReference>
<dbReference type="RefSeq" id="WP_072629988.1">
    <property type="nucleotide sequence ID" value="NZ_MLCB01000101.1"/>
</dbReference>
<feature type="transmembrane region" description="Helical" evidence="6">
    <location>
        <begin position="103"/>
        <end position="123"/>
    </location>
</feature>
<keyword evidence="4 6" id="KW-1133">Transmembrane helix</keyword>